<sequence>MMAKSPAERKADQRARQSKATGLHRIEIQLSEREYQMALQGCSRRNPGRNPYSIKEYLELLLLCDGQRLERQESSLGKCRQCGEQLPKGCGAAFIGESRCWFTRDAKALNLTNVTGHANLDEVSHD</sequence>
<name>A0AA91IPP1_9GAMM</name>
<feature type="compositionally biased region" description="Basic and acidic residues" evidence="1">
    <location>
        <begin position="1"/>
        <end position="15"/>
    </location>
</feature>
<evidence type="ECO:0000256" key="1">
    <source>
        <dbReference type="SAM" id="MobiDB-lite"/>
    </source>
</evidence>
<evidence type="ECO:0000313" key="2">
    <source>
        <dbReference type="EMBL" id="OAT59002.1"/>
    </source>
</evidence>
<proteinExistence type="predicted"/>
<dbReference type="Proteomes" id="UP000078431">
    <property type="component" value="Unassembled WGS sequence"/>
</dbReference>
<dbReference type="RefSeq" id="WP_061552924.1">
    <property type="nucleotide sequence ID" value="NZ_LXEX01000031.1"/>
</dbReference>
<reference evidence="2 3" key="1">
    <citation type="submission" date="2016-04" db="EMBL/GenBank/DDBJ databases">
        <title>ATOL: Assembling a taxonomically balanced genome-scale reconstruction of the evolutionary history of the Enterobacteriaceae.</title>
        <authorList>
            <person name="Plunkett G.III."/>
            <person name="Neeno-Eckwall E.C."/>
            <person name="Glasner J.D."/>
            <person name="Perna N.T."/>
        </authorList>
    </citation>
    <scope>NUCLEOTIDE SEQUENCE [LARGE SCALE GENOMIC DNA]</scope>
    <source>
        <strain evidence="2 3">ATCC 12841</strain>
    </source>
</reference>
<keyword evidence="3" id="KW-1185">Reference proteome</keyword>
<dbReference type="EMBL" id="LXEX01000031">
    <property type="protein sequence ID" value="OAT59002.1"/>
    <property type="molecule type" value="Genomic_DNA"/>
</dbReference>
<organism evidence="2 3">
    <name type="scientific">Obesumbacterium proteus ATCC 12841</name>
    <dbReference type="NCBI Taxonomy" id="1354268"/>
    <lineage>
        <taxon>Bacteria</taxon>
        <taxon>Pseudomonadati</taxon>
        <taxon>Pseudomonadota</taxon>
        <taxon>Gammaproteobacteria</taxon>
        <taxon>Enterobacterales</taxon>
        <taxon>Hafniaceae</taxon>
        <taxon>Obesumbacterium</taxon>
    </lineage>
</organism>
<accession>A0AA91IPP1</accession>
<dbReference type="AlphaFoldDB" id="A0AA91IPP1"/>
<protein>
    <submittedName>
        <fullName evidence="2">Uncharacterized protein</fullName>
    </submittedName>
</protein>
<evidence type="ECO:0000313" key="3">
    <source>
        <dbReference type="Proteomes" id="UP000078431"/>
    </source>
</evidence>
<comment type="caution">
    <text evidence="2">The sequence shown here is derived from an EMBL/GenBank/DDBJ whole genome shotgun (WGS) entry which is preliminary data.</text>
</comment>
<feature type="region of interest" description="Disordered" evidence="1">
    <location>
        <begin position="1"/>
        <end position="23"/>
    </location>
</feature>
<gene>
    <name evidence="2" type="ORF">M993_02305</name>
</gene>